<dbReference type="PANTHER" id="PTHR24413">
    <property type="entry name" value="SPECKLE-TYPE POZ PROTEIN"/>
    <property type="match status" value="1"/>
</dbReference>
<dbReference type="Gene3D" id="2.60.210.10">
    <property type="entry name" value="Apoptosis, Tumor Necrosis Factor Receptor Associated Protein 2, Chain A"/>
    <property type="match status" value="1"/>
</dbReference>
<evidence type="ECO:0000259" key="3">
    <source>
        <dbReference type="PROSITE" id="PS50800"/>
    </source>
</evidence>
<reference evidence="4 5" key="1">
    <citation type="journal article" date="2012" name="Genome Biol.">
        <title>Genome and low-iron response of an oceanic diatom adapted to chronic iron limitation.</title>
        <authorList>
            <person name="Lommer M."/>
            <person name="Specht M."/>
            <person name="Roy A.S."/>
            <person name="Kraemer L."/>
            <person name="Andreson R."/>
            <person name="Gutowska M.A."/>
            <person name="Wolf J."/>
            <person name="Bergner S.V."/>
            <person name="Schilhabel M.B."/>
            <person name="Klostermeier U.C."/>
            <person name="Beiko R.G."/>
            <person name="Rosenstiel P."/>
            <person name="Hippler M."/>
            <person name="Laroche J."/>
        </authorList>
    </citation>
    <scope>NUCLEOTIDE SEQUENCE [LARGE SCALE GENOMIC DNA]</scope>
    <source>
        <strain evidence="4 5">CCMP1005</strain>
    </source>
</reference>
<accession>K0T442</accession>
<dbReference type="eggNOG" id="KOG1987">
    <property type="taxonomic scope" value="Eukaryota"/>
</dbReference>
<dbReference type="Gene3D" id="3.30.710.10">
    <property type="entry name" value="Potassium Channel Kv1.1, Chain A"/>
    <property type="match status" value="1"/>
</dbReference>
<dbReference type="CDD" id="cd14733">
    <property type="entry name" value="BACK"/>
    <property type="match status" value="1"/>
</dbReference>
<dbReference type="AlphaFoldDB" id="K0T442"/>
<dbReference type="InterPro" id="IPR003034">
    <property type="entry name" value="SAP_dom"/>
</dbReference>
<dbReference type="SMART" id="SM00061">
    <property type="entry name" value="MATH"/>
    <property type="match status" value="1"/>
</dbReference>
<evidence type="ECO:0008006" key="6">
    <source>
        <dbReference type="Google" id="ProtNLM"/>
    </source>
</evidence>
<dbReference type="SUPFAM" id="SSF54695">
    <property type="entry name" value="POZ domain"/>
    <property type="match status" value="1"/>
</dbReference>
<evidence type="ECO:0000313" key="4">
    <source>
        <dbReference type="EMBL" id="EJK71914.1"/>
    </source>
</evidence>
<protein>
    <recommendedName>
        <fullName evidence="6">MATH domain-containing protein</fullName>
    </recommendedName>
</protein>
<name>K0T442_THAOC</name>
<dbReference type="InterPro" id="IPR002083">
    <property type="entry name" value="MATH/TRAF_dom"/>
</dbReference>
<dbReference type="Proteomes" id="UP000266841">
    <property type="component" value="Unassembled WGS sequence"/>
</dbReference>
<organism evidence="4 5">
    <name type="scientific">Thalassiosira oceanica</name>
    <name type="common">Marine diatom</name>
    <dbReference type="NCBI Taxonomy" id="159749"/>
    <lineage>
        <taxon>Eukaryota</taxon>
        <taxon>Sar</taxon>
        <taxon>Stramenopiles</taxon>
        <taxon>Ochrophyta</taxon>
        <taxon>Bacillariophyta</taxon>
        <taxon>Coscinodiscophyceae</taxon>
        <taxon>Thalassiosirophycidae</taxon>
        <taxon>Thalassiosirales</taxon>
        <taxon>Thalassiosiraceae</taxon>
        <taxon>Thalassiosira</taxon>
    </lineage>
</organism>
<feature type="domain" description="MATH" evidence="2">
    <location>
        <begin position="24"/>
        <end position="141"/>
    </location>
</feature>
<dbReference type="GO" id="GO:0030163">
    <property type="term" value="P:protein catabolic process"/>
    <property type="evidence" value="ECO:0007669"/>
    <property type="project" value="UniProtKB-ARBA"/>
</dbReference>
<dbReference type="SUPFAM" id="SSF49599">
    <property type="entry name" value="TRAF domain-like"/>
    <property type="match status" value="1"/>
</dbReference>
<dbReference type="PROSITE" id="PS50800">
    <property type="entry name" value="SAP"/>
    <property type="match status" value="1"/>
</dbReference>
<feature type="domain" description="BTB" evidence="1">
    <location>
        <begin position="171"/>
        <end position="250"/>
    </location>
</feature>
<sequence length="1029" mass="111781">MSSAEDEDVHVGGVGRPSVSLTDRATRKVHFHNFSELSTTELVMSPQFSCLGYDWKLRIHPGGDGGASDGFCSVFLCNCTNRSIEVEFTFIVKISSVPSFTMTGGTHLLPPKSNLGFKDFAPRTFLLNNLKEGTLTIEVNIRTTKQHIPTVVPPNPTLSNLINELGNEDTSDVEFTVVGITGNASNRQKQDKTKKNTFHAHHFVLRLNAPALADMCLRGDSNTVVIANVDPDAFKHMLTYCYGGKVSNEDLSSKAKEIIEVADRFGVVNLKLEAEAAYIKNTELTVDNVRDELLLADAMNLALLKEYVIDYIAENGEDVLAKVSFEDLPSNLLKDLLAATSRITASLRNAGKGGSPNPQDKFTLMRVWQLRSCLLEKGLCADGSRETMIARLKDDEDNAEGEEKEIGVDTGVGVGKPYLKAHIADSGDSWPWCKRMKEWAAVDSVDEVQRGLMVDRPRIRFQLLVLPPGLWRTIPRRPPERGVDLRTSAIRGRRRWLRRGPVLVGDKRLELKFEKGTDNEQRARLSDAPLALRSDDDAILNYALPRRQSPRTLALTLLLLLPASNNANGNPEPATEAVQVDVRPGPQPLPVPVDAVGILRVAVAATLAHRLVARRSGWLGGAPRGATARGGVRGTKIGGCAQRTKIRPKQLRPVNTSCVRQAKPTPRRSRNAVDSGAALPTRRALSRRVVQQPGGLLLDPLCGGGCETRVGGDSSAVSVKGYVTGESYEVFGPPASDNVTCLDAIPCQVDRASSADCTVEHNFTHTVDAGQVVNPESPGYNLSECHIDSDWYGDCNWLYKTLDEIKAEPELLLGDYSPDLEARNEFIYLAFYEDDSCTDLATIVTSLSGQTLSVPKAMNNPSLTCAEASLCAVDPAAGICADRVDGEDTVNLDAITRPASSNVYQCDGSNEDVGQEECNEYTPTDCIKSSLYANCHFRYLSGDVLGMNPRLLLGETTEPVETTAPPEPVVAASKNPEVYYSINYAGEGCETRVGGDSSAVSVKGYVTGENYEGFGPPPSDNMTCLEAIP</sequence>
<keyword evidence="5" id="KW-1185">Reference proteome</keyword>
<dbReference type="Gene3D" id="1.25.40.420">
    <property type="match status" value="1"/>
</dbReference>
<dbReference type="SMART" id="SM00225">
    <property type="entry name" value="BTB"/>
    <property type="match status" value="1"/>
</dbReference>
<dbReference type="PROSITE" id="PS50144">
    <property type="entry name" value="MATH"/>
    <property type="match status" value="1"/>
</dbReference>
<dbReference type="InterPro" id="IPR000210">
    <property type="entry name" value="BTB/POZ_dom"/>
</dbReference>
<gene>
    <name evidence="4" type="ORF">THAOC_06603</name>
</gene>
<dbReference type="Pfam" id="PF00651">
    <property type="entry name" value="BTB"/>
    <property type="match status" value="1"/>
</dbReference>
<evidence type="ECO:0000313" key="5">
    <source>
        <dbReference type="Proteomes" id="UP000266841"/>
    </source>
</evidence>
<dbReference type="InterPro" id="IPR008974">
    <property type="entry name" value="TRAF-like"/>
</dbReference>
<dbReference type="OrthoDB" id="45051at2759"/>
<evidence type="ECO:0000259" key="1">
    <source>
        <dbReference type="PROSITE" id="PS50097"/>
    </source>
</evidence>
<comment type="caution">
    <text evidence="4">The sequence shown here is derived from an EMBL/GenBank/DDBJ whole genome shotgun (WGS) entry which is preliminary data.</text>
</comment>
<dbReference type="CDD" id="cd00121">
    <property type="entry name" value="MATH"/>
    <property type="match status" value="1"/>
</dbReference>
<dbReference type="InterPro" id="IPR011333">
    <property type="entry name" value="SKP1/BTB/POZ_sf"/>
</dbReference>
<dbReference type="Pfam" id="PF22486">
    <property type="entry name" value="MATH_2"/>
    <property type="match status" value="1"/>
</dbReference>
<feature type="non-terminal residue" evidence="4">
    <location>
        <position position="1029"/>
    </location>
</feature>
<feature type="domain" description="SAP" evidence="3">
    <location>
        <begin position="362"/>
        <end position="396"/>
    </location>
</feature>
<evidence type="ECO:0000259" key="2">
    <source>
        <dbReference type="PROSITE" id="PS50144"/>
    </source>
</evidence>
<proteinExistence type="predicted"/>
<dbReference type="PROSITE" id="PS50097">
    <property type="entry name" value="BTB"/>
    <property type="match status" value="1"/>
</dbReference>
<dbReference type="EMBL" id="AGNL01006606">
    <property type="protein sequence ID" value="EJK71914.1"/>
    <property type="molecule type" value="Genomic_DNA"/>
</dbReference>